<evidence type="ECO:0000259" key="1">
    <source>
        <dbReference type="Pfam" id="PF04443"/>
    </source>
</evidence>
<dbReference type="EMBL" id="JABAGD010000001">
    <property type="protein sequence ID" value="NMF03273.1"/>
    <property type="molecule type" value="Genomic_DNA"/>
</dbReference>
<organism evidence="2 3">
    <name type="scientific">Clostridium beijerinckii</name>
    <name type="common">Clostridium MP</name>
    <dbReference type="NCBI Taxonomy" id="1520"/>
    <lineage>
        <taxon>Bacteria</taxon>
        <taxon>Bacillati</taxon>
        <taxon>Bacillota</taxon>
        <taxon>Clostridia</taxon>
        <taxon>Eubacteriales</taxon>
        <taxon>Clostridiaceae</taxon>
        <taxon>Clostridium</taxon>
    </lineage>
</organism>
<evidence type="ECO:0000313" key="2">
    <source>
        <dbReference type="EMBL" id="NMF03273.1"/>
    </source>
</evidence>
<dbReference type="Proteomes" id="UP000587880">
    <property type="component" value="Unassembled WGS sequence"/>
</dbReference>
<dbReference type="InterPro" id="IPR042099">
    <property type="entry name" value="ANL_N_sf"/>
</dbReference>
<accession>A0A7X9XMK4</accession>
<dbReference type="RefSeq" id="WP_168980784.1">
    <property type="nucleotide sequence ID" value="NZ_JABAGD010000001.1"/>
</dbReference>
<dbReference type="Pfam" id="PF04443">
    <property type="entry name" value="LuxE"/>
    <property type="match status" value="1"/>
</dbReference>
<feature type="domain" description="Acyl-protein synthetase LuxE" evidence="1">
    <location>
        <begin position="8"/>
        <end position="355"/>
    </location>
</feature>
<name>A0A7X9XMK4_CLOBE</name>
<dbReference type="GO" id="GO:0047474">
    <property type="term" value="F:long-chain fatty acid--protein ligase activity"/>
    <property type="evidence" value="ECO:0007669"/>
    <property type="project" value="InterPro"/>
</dbReference>
<dbReference type="GO" id="GO:0008218">
    <property type="term" value="P:bioluminescence"/>
    <property type="evidence" value="ECO:0007669"/>
    <property type="project" value="InterPro"/>
</dbReference>
<gene>
    <name evidence="2" type="ORF">HF849_00695</name>
</gene>
<proteinExistence type="predicted"/>
<dbReference type="InterPro" id="IPR007534">
    <property type="entry name" value="LuxE"/>
</dbReference>
<evidence type="ECO:0000313" key="3">
    <source>
        <dbReference type="Proteomes" id="UP000587880"/>
    </source>
</evidence>
<sequence length="359" mass="40956">MFNIDETIKLRPYSLNKQEKDSLYKDAMFHLTKKHYEDCSMYNNLLDNFDFNICESHEVNEYPFLPVRLFKEYELKSIESENIFKTMTSSGTSGQQVSRIFLDKGTSTNQTKVLTKITSDFLGTKRLPMLVIDSKQVVKNRKLFSARGAGILGFSMLGRDVTYALDDDMNLDIPVVQAFLEKHGDENIFLFGFTFMIWEYFYKVLKEKKISLDLSKGMMLHGGGFKKLLDRAVDNDTYKACLKDVCGIKNVYNYYGMVEQTGSIFMECECGRLHASIFSDIIIRNHKDFSPCEIGEIGLIQLISLLPGSYPGHSILSEDLGELIGEDNCPCGRLGKTFKIHGRIKSAEIRGCSDTHEKR</sequence>
<protein>
    <submittedName>
        <fullName evidence="2">Acyl-protein synthetase</fullName>
    </submittedName>
</protein>
<reference evidence="2 3" key="1">
    <citation type="submission" date="2020-04" db="EMBL/GenBank/DDBJ databases">
        <authorList>
            <person name="Hitch T.C.A."/>
            <person name="Wylensek D."/>
            <person name="Clavel T."/>
        </authorList>
    </citation>
    <scope>NUCLEOTIDE SEQUENCE [LARGE SCALE GENOMIC DNA]</scope>
    <source>
        <strain evidence="2 3">WB01_NA02</strain>
    </source>
</reference>
<dbReference type="AlphaFoldDB" id="A0A7X9XMK4"/>
<comment type="caution">
    <text evidence="2">The sequence shown here is derived from an EMBL/GenBank/DDBJ whole genome shotgun (WGS) entry which is preliminary data.</text>
</comment>
<dbReference type="Gene3D" id="3.40.50.12780">
    <property type="entry name" value="N-terminal domain of ligase-like"/>
    <property type="match status" value="1"/>
</dbReference>